<keyword evidence="2" id="KW-1185">Reference proteome</keyword>
<evidence type="ECO:0000313" key="1">
    <source>
        <dbReference type="EMBL" id="KAI3938630.1"/>
    </source>
</evidence>
<dbReference type="AlphaFoldDB" id="A0AAD4XQT9"/>
<reference evidence="1" key="1">
    <citation type="submission" date="2022-04" db="EMBL/GenBank/DDBJ databases">
        <title>A functionally conserved STORR gene fusion in Papaver species that diverged 16.8 million years ago.</title>
        <authorList>
            <person name="Catania T."/>
        </authorList>
    </citation>
    <scope>NUCLEOTIDE SEQUENCE</scope>
    <source>
        <strain evidence="1">S-188037</strain>
    </source>
</reference>
<evidence type="ECO:0000313" key="2">
    <source>
        <dbReference type="Proteomes" id="UP001202328"/>
    </source>
</evidence>
<organism evidence="1 2">
    <name type="scientific">Papaver atlanticum</name>
    <dbReference type="NCBI Taxonomy" id="357466"/>
    <lineage>
        <taxon>Eukaryota</taxon>
        <taxon>Viridiplantae</taxon>
        <taxon>Streptophyta</taxon>
        <taxon>Embryophyta</taxon>
        <taxon>Tracheophyta</taxon>
        <taxon>Spermatophyta</taxon>
        <taxon>Magnoliopsida</taxon>
        <taxon>Ranunculales</taxon>
        <taxon>Papaveraceae</taxon>
        <taxon>Papaveroideae</taxon>
        <taxon>Papaver</taxon>
    </lineage>
</organism>
<proteinExistence type="predicted"/>
<feature type="non-terminal residue" evidence="1">
    <location>
        <position position="132"/>
    </location>
</feature>
<protein>
    <submittedName>
        <fullName evidence="1">Uncharacterized protein</fullName>
    </submittedName>
</protein>
<dbReference type="Proteomes" id="UP001202328">
    <property type="component" value="Unassembled WGS sequence"/>
</dbReference>
<sequence length="132" mass="15533">MDEDKNTSKAINKRPVEQDGETTIGCLFKHPKNVSGEISDTDNVGYSGHVRSLKLKYYQAIQDYDAKHKTYHEEAWKMYMEVIESRNISDLDAKQKIYMEAHKEYKDGLFKSIEARNELIWRQQLVLFKMIP</sequence>
<name>A0AAD4XQT9_9MAGN</name>
<gene>
    <name evidence="1" type="ORF">MKW98_016135</name>
</gene>
<accession>A0AAD4XQT9</accession>
<dbReference type="EMBL" id="JAJJMB010005516">
    <property type="protein sequence ID" value="KAI3938630.1"/>
    <property type="molecule type" value="Genomic_DNA"/>
</dbReference>
<comment type="caution">
    <text evidence="1">The sequence shown here is derived from an EMBL/GenBank/DDBJ whole genome shotgun (WGS) entry which is preliminary data.</text>
</comment>